<dbReference type="AlphaFoldDB" id="A0A9X2JJ54"/>
<organism evidence="1 2">
    <name type="scientific">Aeoliella straminimaris</name>
    <dbReference type="NCBI Taxonomy" id="2954799"/>
    <lineage>
        <taxon>Bacteria</taxon>
        <taxon>Pseudomonadati</taxon>
        <taxon>Planctomycetota</taxon>
        <taxon>Planctomycetia</taxon>
        <taxon>Pirellulales</taxon>
        <taxon>Lacipirellulaceae</taxon>
        <taxon>Aeoliella</taxon>
    </lineage>
</organism>
<dbReference type="Proteomes" id="UP001155241">
    <property type="component" value="Unassembled WGS sequence"/>
</dbReference>
<proteinExistence type="predicted"/>
<feature type="non-terminal residue" evidence="1">
    <location>
        <position position="539"/>
    </location>
</feature>
<keyword evidence="2" id="KW-1185">Reference proteome</keyword>
<dbReference type="SUPFAM" id="SSF117074">
    <property type="entry name" value="Hypothetical protein PA1324"/>
    <property type="match status" value="1"/>
</dbReference>
<evidence type="ECO:0000313" key="2">
    <source>
        <dbReference type="Proteomes" id="UP001155241"/>
    </source>
</evidence>
<gene>
    <name evidence="1" type="ORF">NG895_21050</name>
</gene>
<evidence type="ECO:0008006" key="3">
    <source>
        <dbReference type="Google" id="ProtNLM"/>
    </source>
</evidence>
<comment type="caution">
    <text evidence="1">The sequence shown here is derived from an EMBL/GenBank/DDBJ whole genome shotgun (WGS) entry which is preliminary data.</text>
</comment>
<evidence type="ECO:0000313" key="1">
    <source>
        <dbReference type="EMBL" id="MCO6046393.1"/>
    </source>
</evidence>
<sequence length="539" mass="59266">MGRISTRRRLRKSVRKYSDRKRGVRPRRLACESLEDRRLLATYDFTFTGVTEIVNDAVFTNDEIVSAAGSGNIHSFVRIQNTGTEQGYNTDRGGDFGTAIPAQYDEGASATFNRALQLSSIPVAVIDGVAYREFLLDINQTNANPLLSLNEVEVYTSSVPLSEHIFTDASGPTGTLIYDLDFDEDNTIALNYELEAGSGRTDLFVYVPNNLFGDDTEFVTLYSKFGEPQPTNDGYEEWAVRAPGALHSVAGTKFLDIGGLAADGIWDPDGADDVLGNADDEVGLEGWTIYIDENGNGTFDVGEISTTTDADGNYTFNNLIPGITYTIREDSDNLPAPPENFFWSQTFPMEGDNYEHVVTIGETDVTDLNFGNTLIQLVTFGSFVVEKYHDLNADGDYEDGADPGLDGWNVELYVDTNENGVLDADEFSEGPVESRTTESGGFADFLNIQEDRSYILVEEMQDGWLESPDQNTTVVNPNDYGGYGRYGYAFYFDAPSSAANIRFGNYQVATKSGYKYQDTDASGDLSAGDVGLENWEITL</sequence>
<dbReference type="EMBL" id="JAMXLR010000072">
    <property type="protein sequence ID" value="MCO6046393.1"/>
    <property type="molecule type" value="Genomic_DNA"/>
</dbReference>
<accession>A0A9X2JJ54</accession>
<name>A0A9X2JJ54_9BACT</name>
<dbReference type="PROSITE" id="PS00018">
    <property type="entry name" value="EF_HAND_1"/>
    <property type="match status" value="1"/>
</dbReference>
<dbReference type="RefSeq" id="WP_252854503.1">
    <property type="nucleotide sequence ID" value="NZ_JAMXLR010000072.1"/>
</dbReference>
<dbReference type="InterPro" id="IPR013783">
    <property type="entry name" value="Ig-like_fold"/>
</dbReference>
<reference evidence="1" key="1">
    <citation type="submission" date="2022-06" db="EMBL/GenBank/DDBJ databases">
        <title>Aeoliella straminimaris, a novel planctomycete from sediments.</title>
        <authorList>
            <person name="Vitorino I.R."/>
            <person name="Lage O.M."/>
        </authorList>
    </citation>
    <scope>NUCLEOTIDE SEQUENCE</scope>
    <source>
        <strain evidence="1">ICT_H6.2</strain>
    </source>
</reference>
<dbReference type="Gene3D" id="2.60.40.10">
    <property type="entry name" value="Immunoglobulins"/>
    <property type="match status" value="2"/>
</dbReference>
<protein>
    <recommendedName>
        <fullName evidence="3">SD-repeat containing protein B domain-containing protein</fullName>
    </recommendedName>
</protein>
<dbReference type="InterPro" id="IPR018247">
    <property type="entry name" value="EF_Hand_1_Ca_BS"/>
</dbReference>